<dbReference type="SUPFAM" id="SSF141488">
    <property type="entry name" value="YdhA-like"/>
    <property type="match status" value="1"/>
</dbReference>
<feature type="chain" id="PRO_5020185893" evidence="5">
    <location>
        <begin position="30"/>
        <end position="232"/>
    </location>
</feature>
<organism evidence="7 8">
    <name type="scientific">Testudinibacter aquarius</name>
    <dbReference type="NCBI Taxonomy" id="1524974"/>
    <lineage>
        <taxon>Bacteria</taxon>
        <taxon>Pseudomonadati</taxon>
        <taxon>Pseudomonadota</taxon>
        <taxon>Gammaproteobacteria</taxon>
        <taxon>Pasteurellales</taxon>
        <taxon>Pasteurellaceae</taxon>
        <taxon>Testudinibacter</taxon>
    </lineage>
</organism>
<proteinExistence type="predicted"/>
<sequence>MQLSTVIKKVFLAVFTATAFLSTVPAALAANDKPTVAKTVQFKKGESSASYKGRVKGYNYDSYYFTAKKGQVLNAVLDSNAHAEMVLFDRNDYVVGDSYVLPESGKYEVRVFQMRTFARRGIESPYTLKIEITDQASKSLAAEGKSQEVSKVLYACRDNKVLDVVYLNTSNNSYAVINQMGEMIPMQNIAMASGANYQAINPDYAYKLYTKGNTADLVGANDSPILSDCRAD</sequence>
<feature type="signal peptide" evidence="5">
    <location>
        <begin position="1"/>
        <end position="29"/>
    </location>
</feature>
<feature type="domain" description="C-type lysozyme inhibitor" evidence="6">
    <location>
        <begin position="154"/>
        <end position="218"/>
    </location>
</feature>
<keyword evidence="2" id="KW-0472">Membrane</keyword>
<dbReference type="NCBIfam" id="NF010363">
    <property type="entry name" value="PRK13791.1"/>
    <property type="match status" value="1"/>
</dbReference>
<evidence type="ECO:0000256" key="1">
    <source>
        <dbReference type="ARBA" id="ARBA00022729"/>
    </source>
</evidence>
<keyword evidence="1 5" id="KW-0732">Signal</keyword>
<dbReference type="Gene3D" id="2.60.120.380">
    <property type="match status" value="1"/>
</dbReference>
<evidence type="ECO:0000313" key="8">
    <source>
        <dbReference type="Proteomes" id="UP000294619"/>
    </source>
</evidence>
<keyword evidence="4" id="KW-0449">Lipoprotein</keyword>
<name>A0A4R3YAN5_9PAST</name>
<dbReference type="Gene3D" id="2.40.128.200">
    <property type="match status" value="1"/>
</dbReference>
<evidence type="ECO:0000256" key="2">
    <source>
        <dbReference type="ARBA" id="ARBA00023136"/>
    </source>
</evidence>
<evidence type="ECO:0000259" key="6">
    <source>
        <dbReference type="Pfam" id="PF09864"/>
    </source>
</evidence>
<comment type="caution">
    <text evidence="7">The sequence shown here is derived from an EMBL/GenBank/DDBJ whole genome shotgun (WGS) entry which is preliminary data.</text>
</comment>
<reference evidence="7 8" key="1">
    <citation type="submission" date="2019-03" db="EMBL/GenBank/DDBJ databases">
        <title>Genomic Encyclopedia of Type Strains, Phase IV (KMG-IV): sequencing the most valuable type-strain genomes for metagenomic binning, comparative biology and taxonomic classification.</title>
        <authorList>
            <person name="Goeker M."/>
        </authorList>
    </citation>
    <scope>NUCLEOTIDE SEQUENCE [LARGE SCALE GENOMIC DNA]</scope>
    <source>
        <strain evidence="7 8">DSM 28140</strain>
    </source>
</reference>
<dbReference type="InterPro" id="IPR018660">
    <property type="entry name" value="MliC"/>
</dbReference>
<evidence type="ECO:0000256" key="4">
    <source>
        <dbReference type="ARBA" id="ARBA00023288"/>
    </source>
</evidence>
<dbReference type="AlphaFoldDB" id="A0A4R3YAN5"/>
<dbReference type="RefSeq" id="WP_232517252.1">
    <property type="nucleotide sequence ID" value="NZ_LEKL01000037.1"/>
</dbReference>
<dbReference type="InterPro" id="IPR036328">
    <property type="entry name" value="MliC_sf"/>
</dbReference>
<evidence type="ECO:0000256" key="5">
    <source>
        <dbReference type="SAM" id="SignalP"/>
    </source>
</evidence>
<dbReference type="EMBL" id="SMCP01000002">
    <property type="protein sequence ID" value="TCV89465.1"/>
    <property type="molecule type" value="Genomic_DNA"/>
</dbReference>
<gene>
    <name evidence="7" type="ORF">EDC16_102343</name>
</gene>
<evidence type="ECO:0000313" key="7">
    <source>
        <dbReference type="EMBL" id="TCV89465.1"/>
    </source>
</evidence>
<evidence type="ECO:0000256" key="3">
    <source>
        <dbReference type="ARBA" id="ARBA00023139"/>
    </source>
</evidence>
<keyword evidence="3" id="KW-0564">Palmitate</keyword>
<dbReference type="Proteomes" id="UP000294619">
    <property type="component" value="Unassembled WGS sequence"/>
</dbReference>
<protein>
    <submittedName>
        <fullName evidence="7">Membrane-bound lysozyme inhibitor of c-type lysozyme MliC</fullName>
    </submittedName>
</protein>
<dbReference type="Pfam" id="PF09864">
    <property type="entry name" value="MliC"/>
    <property type="match status" value="1"/>
</dbReference>
<accession>A0A4R3YAN5</accession>